<dbReference type="AlphaFoldDB" id="A0A2Z5FYN0"/>
<organism evidence="1 2">
    <name type="scientific">Acidisarcina polymorpha</name>
    <dbReference type="NCBI Taxonomy" id="2211140"/>
    <lineage>
        <taxon>Bacteria</taxon>
        <taxon>Pseudomonadati</taxon>
        <taxon>Acidobacteriota</taxon>
        <taxon>Terriglobia</taxon>
        <taxon>Terriglobales</taxon>
        <taxon>Acidobacteriaceae</taxon>
        <taxon>Acidisarcina</taxon>
    </lineage>
</organism>
<accession>A0A2Z5FYN0</accession>
<protein>
    <submittedName>
        <fullName evidence="1">Uncharacterized protein</fullName>
    </submittedName>
</protein>
<keyword evidence="2" id="KW-1185">Reference proteome</keyword>
<evidence type="ECO:0000313" key="2">
    <source>
        <dbReference type="Proteomes" id="UP000253606"/>
    </source>
</evidence>
<gene>
    <name evidence="1" type="ORF">ACPOL_2666</name>
</gene>
<sequence>MSETDLQAKIDRLQAENDRLLHHLPIPKEGFLVVRQRLTSVQRIANRSIATEP</sequence>
<dbReference type="EMBL" id="CP030840">
    <property type="protein sequence ID" value="AXC11979.1"/>
    <property type="molecule type" value="Genomic_DNA"/>
</dbReference>
<name>A0A2Z5FYN0_9BACT</name>
<dbReference type="Proteomes" id="UP000253606">
    <property type="component" value="Chromosome"/>
</dbReference>
<reference evidence="1 2" key="1">
    <citation type="journal article" date="2018" name="Front. Microbiol.">
        <title>Hydrolytic Capabilities as a Key to Environmental Success: Chitinolytic and Cellulolytic Acidobacteria From Acidic Sub-arctic Soils and Boreal Peatlands.</title>
        <authorList>
            <person name="Belova S.E."/>
            <person name="Ravin N.V."/>
            <person name="Pankratov T.A."/>
            <person name="Rakitin A.L."/>
            <person name="Ivanova A.A."/>
            <person name="Beletsky A.V."/>
            <person name="Mardanov A.V."/>
            <person name="Sinninghe Damste J.S."/>
            <person name="Dedysh S.N."/>
        </authorList>
    </citation>
    <scope>NUCLEOTIDE SEQUENCE [LARGE SCALE GENOMIC DNA]</scope>
    <source>
        <strain evidence="1 2">SBC82</strain>
    </source>
</reference>
<proteinExistence type="predicted"/>
<evidence type="ECO:0000313" key="1">
    <source>
        <dbReference type="EMBL" id="AXC11979.1"/>
    </source>
</evidence>
<dbReference type="KEGG" id="abas:ACPOL_2666"/>